<dbReference type="SUPFAM" id="SSF53067">
    <property type="entry name" value="Actin-like ATPase domain"/>
    <property type="match status" value="1"/>
</dbReference>
<dbReference type="NCBIfam" id="NF045942">
    <property type="entry name" value="PolPhglucPhase"/>
    <property type="match status" value="1"/>
</dbReference>
<dbReference type="Pfam" id="PF00480">
    <property type="entry name" value="ROK"/>
    <property type="match status" value="1"/>
</dbReference>
<dbReference type="Proteomes" id="UP001500843">
    <property type="component" value="Unassembled WGS sequence"/>
</dbReference>
<protein>
    <submittedName>
        <fullName evidence="2">ROK family protein</fullName>
    </submittedName>
</protein>
<dbReference type="InterPro" id="IPR043129">
    <property type="entry name" value="ATPase_NBD"/>
</dbReference>
<dbReference type="Gene3D" id="3.30.420.40">
    <property type="match status" value="2"/>
</dbReference>
<comment type="similarity">
    <text evidence="1">Belongs to the ROK (NagC/XylR) family.</text>
</comment>
<comment type="caution">
    <text evidence="2">The sequence shown here is derived from an EMBL/GenBank/DDBJ whole genome shotgun (WGS) entry which is preliminary data.</text>
</comment>
<gene>
    <name evidence="2" type="ORF">GCM10023198_25270</name>
</gene>
<dbReference type="EMBL" id="BAABHM010000011">
    <property type="protein sequence ID" value="GAA4702936.1"/>
    <property type="molecule type" value="Genomic_DNA"/>
</dbReference>
<name>A0ABP8X8B3_9MICO</name>
<dbReference type="CDD" id="cd24058">
    <property type="entry name" value="ASKHA_NBD_ROK_PPGK"/>
    <property type="match status" value="1"/>
</dbReference>
<evidence type="ECO:0000256" key="1">
    <source>
        <dbReference type="ARBA" id="ARBA00006479"/>
    </source>
</evidence>
<accession>A0ABP8X8B3</accession>
<organism evidence="2 3">
    <name type="scientific">Promicromonospora umidemergens</name>
    <dbReference type="NCBI Taxonomy" id="629679"/>
    <lineage>
        <taxon>Bacteria</taxon>
        <taxon>Bacillati</taxon>
        <taxon>Actinomycetota</taxon>
        <taxon>Actinomycetes</taxon>
        <taxon>Micrococcales</taxon>
        <taxon>Promicromonosporaceae</taxon>
        <taxon>Promicromonospora</taxon>
    </lineage>
</organism>
<keyword evidence="3" id="KW-1185">Reference proteome</keyword>
<dbReference type="PANTHER" id="PTHR18964:SF146">
    <property type="entry name" value="POLYPHOSPHATE GLUCOKINASE"/>
    <property type="match status" value="1"/>
</dbReference>
<evidence type="ECO:0000313" key="3">
    <source>
        <dbReference type="Proteomes" id="UP001500843"/>
    </source>
</evidence>
<sequence>MSDLAFGIDIGGSGIKGAPVDLTVGGYAEKRTRIPTPVPSTPQAVADVLTALVNSYDLPDDVPIGVAFPAPMHRGVVRSMANLDQSWTGVDLPALVQRTSGRHVVAVNDADAAGVGEVRYGAARDTAGVVLVATLGTGIGSALVVDGVLVPNTELGHLEIDGYDAESRAADSAREREDLSWDEWAERLQRYFGVVEDLLSPDLIVVGGGVSKHHEKYLPHLHLRAPIIPAQLRNAAGIVGAAALAAGR</sequence>
<proteinExistence type="inferred from homology"/>
<dbReference type="PANTHER" id="PTHR18964">
    <property type="entry name" value="ROK (REPRESSOR, ORF, KINASE) FAMILY"/>
    <property type="match status" value="1"/>
</dbReference>
<dbReference type="InterPro" id="IPR000600">
    <property type="entry name" value="ROK"/>
</dbReference>
<evidence type="ECO:0000313" key="2">
    <source>
        <dbReference type="EMBL" id="GAA4702936.1"/>
    </source>
</evidence>
<dbReference type="RefSeq" id="WP_253867519.1">
    <property type="nucleotide sequence ID" value="NZ_BAABHM010000011.1"/>
</dbReference>
<reference evidence="3" key="1">
    <citation type="journal article" date="2019" name="Int. J. Syst. Evol. Microbiol.">
        <title>The Global Catalogue of Microorganisms (GCM) 10K type strain sequencing project: providing services to taxonomists for standard genome sequencing and annotation.</title>
        <authorList>
            <consortium name="The Broad Institute Genomics Platform"/>
            <consortium name="The Broad Institute Genome Sequencing Center for Infectious Disease"/>
            <person name="Wu L."/>
            <person name="Ma J."/>
        </authorList>
    </citation>
    <scope>NUCLEOTIDE SEQUENCE [LARGE SCALE GENOMIC DNA]</scope>
    <source>
        <strain evidence="3">JCM 17975</strain>
    </source>
</reference>